<comment type="caution">
    <text evidence="2">The sequence shown here is derived from an EMBL/GenBank/DDBJ whole genome shotgun (WGS) entry which is preliminary data.</text>
</comment>
<protein>
    <submittedName>
        <fullName evidence="2">Uncharacterized protein</fullName>
    </submittedName>
</protein>
<dbReference type="RefSeq" id="WP_160825778.1">
    <property type="nucleotide sequence ID" value="NZ_JBHSXS010000036.1"/>
</dbReference>
<keyword evidence="1" id="KW-1133">Transmembrane helix</keyword>
<evidence type="ECO:0000256" key="1">
    <source>
        <dbReference type="SAM" id="Phobius"/>
    </source>
</evidence>
<reference evidence="3" key="1">
    <citation type="journal article" date="2019" name="Int. J. Syst. Evol. Microbiol.">
        <title>The Global Catalogue of Microorganisms (GCM) 10K type strain sequencing project: providing services to taxonomists for standard genome sequencing and annotation.</title>
        <authorList>
            <consortium name="The Broad Institute Genomics Platform"/>
            <consortium name="The Broad Institute Genome Sequencing Center for Infectious Disease"/>
            <person name="Wu L."/>
            <person name="Ma J."/>
        </authorList>
    </citation>
    <scope>NUCLEOTIDE SEQUENCE [LARGE SCALE GENOMIC DNA]</scope>
    <source>
        <strain evidence="3">JCM 3369</strain>
    </source>
</reference>
<organism evidence="2 3">
    <name type="scientific">Actinomadura yumaensis</name>
    <dbReference type="NCBI Taxonomy" id="111807"/>
    <lineage>
        <taxon>Bacteria</taxon>
        <taxon>Bacillati</taxon>
        <taxon>Actinomycetota</taxon>
        <taxon>Actinomycetes</taxon>
        <taxon>Streptosporangiales</taxon>
        <taxon>Thermomonosporaceae</taxon>
        <taxon>Actinomadura</taxon>
    </lineage>
</organism>
<keyword evidence="3" id="KW-1185">Reference proteome</keyword>
<name>A0ABW2CXC1_9ACTN</name>
<keyword evidence="1" id="KW-0472">Membrane</keyword>
<gene>
    <name evidence="2" type="ORF">ACFQKB_36360</name>
</gene>
<evidence type="ECO:0000313" key="3">
    <source>
        <dbReference type="Proteomes" id="UP001596380"/>
    </source>
</evidence>
<accession>A0ABW2CXC1</accession>
<sequence length="95" mass="10250">MPNDPTLGELARVLADFRADVRDDFTAINTRLDTFVLRDVYAADRAALEFRLARMEREAEAARAAARTAIYGCIGAVLASVLAGIVLAVLLKGGR</sequence>
<dbReference type="Proteomes" id="UP001596380">
    <property type="component" value="Unassembled WGS sequence"/>
</dbReference>
<evidence type="ECO:0000313" key="2">
    <source>
        <dbReference type="EMBL" id="MFC6885279.1"/>
    </source>
</evidence>
<feature type="transmembrane region" description="Helical" evidence="1">
    <location>
        <begin position="69"/>
        <end position="91"/>
    </location>
</feature>
<proteinExistence type="predicted"/>
<dbReference type="EMBL" id="JBHSXS010000036">
    <property type="protein sequence ID" value="MFC6885279.1"/>
    <property type="molecule type" value="Genomic_DNA"/>
</dbReference>
<keyword evidence="1" id="KW-0812">Transmembrane</keyword>